<gene>
    <name evidence="3" type="ORF">E3E12_05560</name>
</gene>
<dbReference type="Gene3D" id="3.20.20.100">
    <property type="entry name" value="NADP-dependent oxidoreductase domain"/>
    <property type="match status" value="1"/>
</dbReference>
<accession>A0A4Y6U8H1</accession>
<protein>
    <submittedName>
        <fullName evidence="3">Aldo/keto reductase</fullName>
    </submittedName>
</protein>
<dbReference type="EMBL" id="CP038231">
    <property type="protein sequence ID" value="QDH13739.1"/>
    <property type="molecule type" value="Genomic_DNA"/>
</dbReference>
<dbReference type="PANTHER" id="PTHR43364">
    <property type="entry name" value="NADH-SPECIFIC METHYLGLYOXAL REDUCTASE-RELATED"/>
    <property type="match status" value="1"/>
</dbReference>
<dbReference type="Pfam" id="PF00248">
    <property type="entry name" value="Aldo_ket_red"/>
    <property type="match status" value="1"/>
</dbReference>
<dbReference type="GO" id="GO:0005829">
    <property type="term" value="C:cytosol"/>
    <property type="evidence" value="ECO:0007669"/>
    <property type="project" value="TreeGrafter"/>
</dbReference>
<dbReference type="KEGG" id="swf:E3E12_05560"/>
<proteinExistence type="predicted"/>
<evidence type="ECO:0000259" key="2">
    <source>
        <dbReference type="Pfam" id="PF00248"/>
    </source>
</evidence>
<dbReference type="InterPro" id="IPR036812">
    <property type="entry name" value="NAD(P)_OxRdtase_dom_sf"/>
</dbReference>
<dbReference type="AlphaFoldDB" id="A0A4Y6U8H1"/>
<keyword evidence="1" id="KW-0560">Oxidoreductase</keyword>
<dbReference type="OrthoDB" id="9773828at2"/>
<dbReference type="InterPro" id="IPR023210">
    <property type="entry name" value="NADP_OxRdtase_dom"/>
</dbReference>
<dbReference type="GO" id="GO:0016491">
    <property type="term" value="F:oxidoreductase activity"/>
    <property type="evidence" value="ECO:0007669"/>
    <property type="project" value="UniProtKB-KW"/>
</dbReference>
<dbReference type="PROSITE" id="PS00062">
    <property type="entry name" value="ALDOKETO_REDUCTASE_2"/>
    <property type="match status" value="1"/>
</dbReference>
<dbReference type="Proteomes" id="UP000318709">
    <property type="component" value="Chromosome"/>
</dbReference>
<sequence>MASKPITPDKITINGLEKPVTRIALGTWAIGGWMWGGPDDANAIKTIHKAVEEGINLIDTAPVYGFGHSEKVVGEAVAQLPASQKPYIATKLGLNWNEDHKPFRDSRPQRIRQEVEDSLKRLRVEVLDLVQVHWPDAKTPIAETASALNDLRKEGKIRALGVSNYSTAQMDEFRKEAPLSTSQDPFNIFETAIEKTVIPYAEKNDMDVLAYGPLCRGLLTGKITADTTFPEGDLRRMDPKFQPENLRNYVNAVKALEALAASQGKTVLSLAIRWVLDQGPTIALWGARKPAQVEGVKDALGWTLSPEIAREVSSIVTKYIPTPIDASFMAPPNR</sequence>
<dbReference type="SUPFAM" id="SSF51430">
    <property type="entry name" value="NAD(P)-linked oxidoreductase"/>
    <property type="match status" value="1"/>
</dbReference>
<organism evidence="3 4">
    <name type="scientific">Formicincola oecophyllae</name>
    <dbReference type="NCBI Taxonomy" id="2558361"/>
    <lineage>
        <taxon>Bacteria</taxon>
        <taxon>Pseudomonadati</taxon>
        <taxon>Pseudomonadota</taxon>
        <taxon>Alphaproteobacteria</taxon>
        <taxon>Acetobacterales</taxon>
        <taxon>Acetobacteraceae</taxon>
        <taxon>Formicincola</taxon>
    </lineage>
</organism>
<evidence type="ECO:0000256" key="1">
    <source>
        <dbReference type="ARBA" id="ARBA00023002"/>
    </source>
</evidence>
<name>A0A4Y6U8H1_9PROT</name>
<dbReference type="PANTHER" id="PTHR43364:SF4">
    <property type="entry name" value="NAD(P)-LINKED OXIDOREDUCTASE SUPERFAMILY PROTEIN"/>
    <property type="match status" value="1"/>
</dbReference>
<evidence type="ECO:0000313" key="3">
    <source>
        <dbReference type="EMBL" id="QDH13739.1"/>
    </source>
</evidence>
<feature type="domain" description="NADP-dependent oxidoreductase" evidence="2">
    <location>
        <begin position="22"/>
        <end position="315"/>
    </location>
</feature>
<keyword evidence="4" id="KW-1185">Reference proteome</keyword>
<evidence type="ECO:0000313" key="4">
    <source>
        <dbReference type="Proteomes" id="UP000318709"/>
    </source>
</evidence>
<dbReference type="InterPro" id="IPR050523">
    <property type="entry name" value="AKR_Detox_Biosynth"/>
</dbReference>
<dbReference type="InterPro" id="IPR018170">
    <property type="entry name" value="Aldo/ket_reductase_CS"/>
</dbReference>
<reference evidence="3 4" key="1">
    <citation type="submission" date="2019-03" db="EMBL/GenBank/DDBJ databases">
        <title>The complete genome sequence of Swingsia_sp. F3b2 LMG30590(T).</title>
        <authorList>
            <person name="Chua K.-O."/>
            <person name="Chan K.-G."/>
            <person name="See-Too W.-S."/>
        </authorList>
    </citation>
    <scope>NUCLEOTIDE SEQUENCE [LARGE SCALE GENOMIC DNA]</scope>
    <source>
        <strain evidence="3 4">F3b2</strain>
    </source>
</reference>